<accession>A0A6J6MPD0</accession>
<evidence type="ECO:0000313" key="2">
    <source>
        <dbReference type="EMBL" id="CAB4675419.1"/>
    </source>
</evidence>
<proteinExistence type="predicted"/>
<dbReference type="EMBL" id="CAEZWZ010000111">
    <property type="protein sequence ID" value="CAB4675419.1"/>
    <property type="molecule type" value="Genomic_DNA"/>
</dbReference>
<evidence type="ECO:0000259" key="1">
    <source>
        <dbReference type="Pfam" id="PF20254"/>
    </source>
</evidence>
<gene>
    <name evidence="2" type="ORF">UFOPK2329_00727</name>
</gene>
<dbReference type="Pfam" id="PF20254">
    <property type="entry name" value="DMFA2_C"/>
    <property type="match status" value="1"/>
</dbReference>
<sequence length="403" mass="44297">MSADFSRRKKADRVEGYFSTTSVGCAQSAILTIVGDSKPVNISIFRTGYYKGSGARLISKVQVTKTWKFTPDKLTPPGQYLFRLDSPGKISSFVPLVISNPSAPSEITFVSSVLTWQSYNQWGGKSLYKGEDAKKETRASEVSFDRPYDGDGAGQVRYMELPLLKIAEKLGIDINYATDIDLDSNKELLKNTNAVLFGGHSEYWTIQMRASIEEAIANGVNLIVLGGNTAYNKTTVPKDKRSMSEIIQWRDSTVNKPESTFLGSQYLTLGAHRDLVIANPQRWPFNTLKGVTKIEGVMGYEVDSPLYSPGPGVESLGAMNILPTEKRKIAMSTYYSAPSGAGVLNIGTNGWVCAIENVCPWGHRFSKQSSQAIASVTWEILRKAATQKLGETHPAIIDIPERL</sequence>
<name>A0A6J6MPD0_9ZZZZ</name>
<dbReference type="InterPro" id="IPR046540">
    <property type="entry name" value="DMFA2_C"/>
</dbReference>
<feature type="domain" description="N,N-dimethylformamidase beta subunit-like C-terminal" evidence="1">
    <location>
        <begin position="64"/>
        <end position="357"/>
    </location>
</feature>
<protein>
    <submittedName>
        <fullName evidence="2">Unannotated protein</fullName>
    </submittedName>
</protein>
<organism evidence="2">
    <name type="scientific">freshwater metagenome</name>
    <dbReference type="NCBI Taxonomy" id="449393"/>
    <lineage>
        <taxon>unclassified sequences</taxon>
        <taxon>metagenomes</taxon>
        <taxon>ecological metagenomes</taxon>
    </lineage>
</organism>
<dbReference type="AlphaFoldDB" id="A0A6J6MPD0"/>
<reference evidence="2" key="1">
    <citation type="submission" date="2020-05" db="EMBL/GenBank/DDBJ databases">
        <authorList>
            <person name="Chiriac C."/>
            <person name="Salcher M."/>
            <person name="Ghai R."/>
            <person name="Kavagutti S V."/>
        </authorList>
    </citation>
    <scope>NUCLEOTIDE SEQUENCE</scope>
</reference>